<dbReference type="Gene3D" id="3.10.20.30">
    <property type="match status" value="1"/>
</dbReference>
<protein>
    <recommendedName>
        <fullName evidence="1">2Fe-2S ferredoxin-type domain-containing protein</fullName>
    </recommendedName>
</protein>
<dbReference type="InterPro" id="IPR027980">
    <property type="entry name" value="RACo_C"/>
</dbReference>
<dbReference type="AlphaFoldDB" id="A0A0M6WV67"/>
<dbReference type="CDD" id="cd00207">
    <property type="entry name" value="fer2"/>
    <property type="match status" value="1"/>
</dbReference>
<proteinExistence type="predicted"/>
<organism evidence="2 3">
    <name type="scientific">Agathobacter rectalis</name>
    <dbReference type="NCBI Taxonomy" id="39491"/>
    <lineage>
        <taxon>Bacteria</taxon>
        <taxon>Bacillati</taxon>
        <taxon>Bacillota</taxon>
        <taxon>Clostridia</taxon>
        <taxon>Lachnospirales</taxon>
        <taxon>Lachnospiraceae</taxon>
        <taxon>Agathobacter</taxon>
    </lineage>
</organism>
<dbReference type="InterPro" id="IPR036010">
    <property type="entry name" value="2Fe-2S_ferredoxin-like_sf"/>
</dbReference>
<dbReference type="Proteomes" id="UP000049472">
    <property type="component" value="Unassembled WGS sequence"/>
</dbReference>
<dbReference type="GO" id="GO:0051536">
    <property type="term" value="F:iron-sulfur cluster binding"/>
    <property type="evidence" value="ECO:0007669"/>
    <property type="project" value="InterPro"/>
</dbReference>
<dbReference type="Pfam" id="PF00111">
    <property type="entry name" value="Fer2"/>
    <property type="match status" value="1"/>
</dbReference>
<dbReference type="Pfam" id="PF14574">
    <property type="entry name" value="RACo_C_ter"/>
    <property type="match status" value="1"/>
</dbReference>
<evidence type="ECO:0000313" key="3">
    <source>
        <dbReference type="Proteomes" id="UP000049472"/>
    </source>
</evidence>
<dbReference type="InterPro" id="IPR001041">
    <property type="entry name" value="2Fe-2S_ferredoxin-type"/>
</dbReference>
<dbReference type="PANTHER" id="PTHR42895">
    <property type="entry name" value="IRON-SULFUR CLUSTER-BINDING PROTEIN-RELATED"/>
    <property type="match status" value="1"/>
</dbReference>
<dbReference type="InterPro" id="IPR042259">
    <property type="entry name" value="Raco-like_middle_sf"/>
</dbReference>
<reference evidence="3" key="1">
    <citation type="submission" date="2015-05" db="EMBL/GenBank/DDBJ databases">
        <authorList>
            <consortium name="Pathogen Informatics"/>
        </authorList>
    </citation>
    <scope>NUCLEOTIDE SEQUENCE [LARGE SCALE GENOMIC DNA]</scope>
    <source>
        <strain evidence="3">T1-815</strain>
    </source>
</reference>
<dbReference type="InterPro" id="IPR052911">
    <property type="entry name" value="Corrinoid_activation_enz"/>
</dbReference>
<dbReference type="PROSITE" id="PS51085">
    <property type="entry name" value="2FE2S_FER_2"/>
    <property type="match status" value="1"/>
</dbReference>
<dbReference type="Gene3D" id="3.30.420.480">
    <property type="entry name" value="Domain of unknown function (DUF4445)"/>
    <property type="match status" value="1"/>
</dbReference>
<dbReference type="SUPFAM" id="SSF54292">
    <property type="entry name" value="2Fe-2S ferredoxin-like"/>
    <property type="match status" value="1"/>
</dbReference>
<accession>A0A0M6WV67</accession>
<dbReference type="RefSeq" id="WP_055062402.1">
    <property type="nucleotide sequence ID" value="NZ_CVRQ01000026.1"/>
</dbReference>
<feature type="domain" description="2Fe-2S ferredoxin-type" evidence="1">
    <location>
        <begin position="3"/>
        <end position="77"/>
    </location>
</feature>
<gene>
    <name evidence="2" type="ORF">T1815_24431</name>
</gene>
<dbReference type="InterPro" id="IPR012675">
    <property type="entry name" value="Beta-grasp_dom_sf"/>
</dbReference>
<dbReference type="InterPro" id="IPR041414">
    <property type="entry name" value="Raco-like_middle"/>
</dbReference>
<dbReference type="PANTHER" id="PTHR42895:SF2">
    <property type="entry name" value="IRON-SULFUR CLUSTER PROTEIN"/>
    <property type="match status" value="1"/>
</dbReference>
<keyword evidence="3" id="KW-1185">Reference proteome</keyword>
<evidence type="ECO:0000259" key="1">
    <source>
        <dbReference type="PROSITE" id="PS51085"/>
    </source>
</evidence>
<dbReference type="EMBL" id="CVRQ01000026">
    <property type="protein sequence ID" value="CRL40683.1"/>
    <property type="molecule type" value="Genomic_DNA"/>
</dbReference>
<name>A0A0M6WV67_9FIRM</name>
<dbReference type="Pfam" id="PF17651">
    <property type="entry name" value="Raco_middle"/>
    <property type="match status" value="1"/>
</dbReference>
<sequence length="546" mass="58841">MQQRININFNTDSKTTDKTTILEYCRSHGIAGIETPCGGKGTCGKCKVTVTKPYYKDVLACQTKICDGMEIIVGRKESTGTKEDSMVVLTNGGNVSEKFNEHVNEHVNRNVVLKEETANESEKVESNQDTLAACDIGTTTVVCYLIDKETGQIISTRSGANPQRSFGADVLSRIDAAARADDNDKANGGLQMMQTQIVSLLNGWISEMLTECGRTKVSRFSVAGNTVMCHLLMGISPEKLGKAPFMPDEYFGREFNPLDIGLENCQTMIIFPAVSGFVGGDITAGMMETVNCNELTLYLDIGTNGEMALGKGDRYVCCATAAGPAFEGAQIELGMPASKGAVDKVWLEGRRIKYSVIGNDRPVGLCGSGLIDALAVLLKAGIIDENGTILSGQELPILFRSYVFEVEAEETAQSTESSLAVHIAPGVYITQEDIRKLQLSKGAIAAGIEVLFKEYGCKPCDLDVLTFAGGFGNYIDKASAAAIGLFPQELLDKAKEVGNAAGNGAVSVALSQEAWERALDISGDMRYIELASYPHFDEMYVEHMNF</sequence>
<evidence type="ECO:0000313" key="2">
    <source>
        <dbReference type="EMBL" id="CRL40683.1"/>
    </source>
</evidence>